<dbReference type="Gene3D" id="3.40.50.12780">
    <property type="entry name" value="N-terminal domain of ligase-like"/>
    <property type="match status" value="1"/>
</dbReference>
<proteinExistence type="predicted"/>
<keyword evidence="3" id="KW-1185">Reference proteome</keyword>
<dbReference type="RefSeq" id="WP_211875914.1">
    <property type="nucleotide sequence ID" value="NZ_JAAEDH010000025.1"/>
</dbReference>
<evidence type="ECO:0000313" key="2">
    <source>
        <dbReference type="EMBL" id="MBR0657048.1"/>
    </source>
</evidence>
<dbReference type="AlphaFoldDB" id="A0AAF1K5P3"/>
<dbReference type="Gene3D" id="3.30.300.30">
    <property type="match status" value="1"/>
</dbReference>
<dbReference type="InterPro" id="IPR020845">
    <property type="entry name" value="AMP-binding_CS"/>
</dbReference>
<name>A0AAF1K5P3_9PROT</name>
<dbReference type="InterPro" id="IPR050237">
    <property type="entry name" value="ATP-dep_AMP-bd_enzyme"/>
</dbReference>
<dbReference type="GO" id="GO:0016874">
    <property type="term" value="F:ligase activity"/>
    <property type="evidence" value="ECO:0007669"/>
    <property type="project" value="UniProtKB-KW"/>
</dbReference>
<evidence type="ECO:0000259" key="1">
    <source>
        <dbReference type="Pfam" id="PF00501"/>
    </source>
</evidence>
<dbReference type="InterPro" id="IPR000873">
    <property type="entry name" value="AMP-dep_synth/lig_dom"/>
</dbReference>
<comment type="caution">
    <text evidence="2">The sequence shown here is derived from an EMBL/GenBank/DDBJ whole genome shotgun (WGS) entry which is preliminary data.</text>
</comment>
<dbReference type="EMBL" id="JAAEDH010000025">
    <property type="protein sequence ID" value="MBR0657048.1"/>
    <property type="molecule type" value="Genomic_DNA"/>
</dbReference>
<dbReference type="PROSITE" id="PS00455">
    <property type="entry name" value="AMP_BINDING"/>
    <property type="match status" value="1"/>
</dbReference>
<dbReference type="SUPFAM" id="SSF56801">
    <property type="entry name" value="Acetyl-CoA synthetase-like"/>
    <property type="match status" value="1"/>
</dbReference>
<dbReference type="CDD" id="cd04433">
    <property type="entry name" value="AFD_class_I"/>
    <property type="match status" value="1"/>
</dbReference>
<gene>
    <name evidence="2" type="ORF">GXW79_18370</name>
</gene>
<evidence type="ECO:0000313" key="3">
    <source>
        <dbReference type="Proteomes" id="UP001196068"/>
    </source>
</evidence>
<keyword evidence="2" id="KW-0436">Ligase</keyword>
<dbReference type="PANTHER" id="PTHR43767">
    <property type="entry name" value="LONG-CHAIN-FATTY-ACID--COA LIGASE"/>
    <property type="match status" value="1"/>
</dbReference>
<reference evidence="2" key="2">
    <citation type="journal article" date="2021" name="Syst. Appl. Microbiol.">
        <title>Roseomonas hellenica sp. nov., isolated from roots of wild-growing Alkanna tinctoria.</title>
        <authorList>
            <person name="Rat A."/>
            <person name="Naranjo H.D."/>
            <person name="Lebbe L."/>
            <person name="Cnockaert M."/>
            <person name="Krigas N."/>
            <person name="Grigoriadou K."/>
            <person name="Maloupa E."/>
            <person name="Willems A."/>
        </authorList>
    </citation>
    <scope>NUCLEOTIDE SEQUENCE</scope>
    <source>
        <strain evidence="2">LMG 28251</strain>
    </source>
</reference>
<organism evidence="2 3">
    <name type="scientific">Plastoroseomonas arctica</name>
    <dbReference type="NCBI Taxonomy" id="1509237"/>
    <lineage>
        <taxon>Bacteria</taxon>
        <taxon>Pseudomonadati</taxon>
        <taxon>Pseudomonadota</taxon>
        <taxon>Alphaproteobacteria</taxon>
        <taxon>Acetobacterales</taxon>
        <taxon>Acetobacteraceae</taxon>
        <taxon>Plastoroseomonas</taxon>
    </lineage>
</organism>
<dbReference type="InterPro" id="IPR042099">
    <property type="entry name" value="ANL_N_sf"/>
</dbReference>
<reference evidence="2" key="1">
    <citation type="submission" date="2020-01" db="EMBL/GenBank/DDBJ databases">
        <authorList>
            <person name="Rat A."/>
        </authorList>
    </citation>
    <scope>NUCLEOTIDE SEQUENCE</scope>
    <source>
        <strain evidence="2">LMG 28251</strain>
    </source>
</reference>
<dbReference type="InterPro" id="IPR045851">
    <property type="entry name" value="AMP-bd_C_sf"/>
</dbReference>
<feature type="domain" description="AMP-dependent synthetase/ligase" evidence="1">
    <location>
        <begin position="14"/>
        <end position="336"/>
    </location>
</feature>
<dbReference type="PANTHER" id="PTHR43767:SF10">
    <property type="entry name" value="SURFACTIN SYNTHASE SUBUNIT 1"/>
    <property type="match status" value="1"/>
</dbReference>
<dbReference type="Pfam" id="PF00501">
    <property type="entry name" value="AMP-binding"/>
    <property type="match status" value="1"/>
</dbReference>
<sequence>MQDGIAWSSDLLATAQRFGPRVAVTDGVAQLTFATLAARAHGLAHHLLAIAATPAEPIASLMPNGPDAVITSYAITIAGFAEVPINVAATDAELGWYATLAKFRRIVAPRDQADRLRALGLDAIAAEDGGESTTPLPPVPTDSWGRLAFTSGTTGRPKAIVHSHGGRWIAHLLQRAVMPFAPQPGDRILLMTPFPHGASLLTYAWLEAGGEVMLLPGVVGERIAPLLETNALSAIFAPPTVLAKILSLFPRRQFAGVRTIFCGTQALLPDLHARATAAFGPVVRVTYGMSECFNPITILPPDQVADAMAETDGTSGACVGSPGPSVEITIDPETTEISLRARQLYAGIITADGYTPRPPGAFHRTGDLGRIDPQGRLWLMGRAADVIKTGGYRVHPAEIETVLEPAAQGRALAIVTLPSEYWGEVIVCVAEDAPVGWEADAIALAAQLAKYKRPRAYLTFAALPRNAQGKLVRARLREAILQTHSLEDGPHPRLNAMPGA</sequence>
<accession>A0AAF1K5P3</accession>
<dbReference type="Proteomes" id="UP001196068">
    <property type="component" value="Unassembled WGS sequence"/>
</dbReference>
<protein>
    <submittedName>
        <fullName evidence="2">Acyl--CoA ligase</fullName>
    </submittedName>
</protein>